<dbReference type="Proteomes" id="UP001183420">
    <property type="component" value="Unassembled WGS sequence"/>
</dbReference>
<dbReference type="EMBL" id="JAVREM010000054">
    <property type="protein sequence ID" value="MDT0322093.1"/>
    <property type="molecule type" value="Genomic_DNA"/>
</dbReference>
<feature type="domain" description="LexA repressor DNA-binding" evidence="1">
    <location>
        <begin position="4"/>
        <end position="56"/>
    </location>
</feature>
<protein>
    <submittedName>
        <fullName evidence="2">Helix-turn-helix domain-containing protein</fullName>
    </submittedName>
</protein>
<dbReference type="Gene3D" id="1.10.10.10">
    <property type="entry name" value="Winged helix-like DNA-binding domain superfamily/Winged helix DNA-binding domain"/>
    <property type="match status" value="1"/>
</dbReference>
<reference evidence="3" key="1">
    <citation type="submission" date="2023-07" db="EMBL/GenBank/DDBJ databases">
        <title>30 novel species of actinomycetes from the DSMZ collection.</title>
        <authorList>
            <person name="Nouioui I."/>
        </authorList>
    </citation>
    <scope>NUCLEOTIDE SEQUENCE [LARGE SCALE GENOMIC DNA]</scope>
    <source>
        <strain evidence="3">DSM 44918</strain>
    </source>
</reference>
<organism evidence="2 3">
    <name type="scientific">Streptomyces millisiae</name>
    <dbReference type="NCBI Taxonomy" id="3075542"/>
    <lineage>
        <taxon>Bacteria</taxon>
        <taxon>Bacillati</taxon>
        <taxon>Actinomycetota</taxon>
        <taxon>Actinomycetes</taxon>
        <taxon>Kitasatosporales</taxon>
        <taxon>Streptomycetaceae</taxon>
        <taxon>Streptomyces</taxon>
    </lineage>
</organism>
<keyword evidence="3" id="KW-1185">Reference proteome</keyword>
<dbReference type="InterPro" id="IPR036390">
    <property type="entry name" value="WH_DNA-bd_sf"/>
</dbReference>
<dbReference type="InterPro" id="IPR036388">
    <property type="entry name" value="WH-like_DNA-bd_sf"/>
</dbReference>
<comment type="caution">
    <text evidence="2">The sequence shown here is derived from an EMBL/GenBank/DDBJ whole genome shotgun (WGS) entry which is preliminary data.</text>
</comment>
<dbReference type="SUPFAM" id="SSF46785">
    <property type="entry name" value="Winged helix' DNA-binding domain"/>
    <property type="match status" value="1"/>
</dbReference>
<name>A0ABU2LYL2_9ACTN</name>
<evidence type="ECO:0000313" key="3">
    <source>
        <dbReference type="Proteomes" id="UP001183420"/>
    </source>
</evidence>
<sequence length="69" mass="7842">MSIDRQARILHTIRSAIADRGEAPTIREIARTVALSSPATVHHHLRDMERQGVICRSGQGRSLRYLPRR</sequence>
<evidence type="ECO:0000259" key="1">
    <source>
        <dbReference type="Pfam" id="PF01726"/>
    </source>
</evidence>
<accession>A0ABU2LYL2</accession>
<evidence type="ECO:0000313" key="2">
    <source>
        <dbReference type="EMBL" id="MDT0322093.1"/>
    </source>
</evidence>
<dbReference type="InterPro" id="IPR006199">
    <property type="entry name" value="LexA_DNA-bd_dom"/>
</dbReference>
<dbReference type="RefSeq" id="WP_311602522.1">
    <property type="nucleotide sequence ID" value="NZ_JAVREM010000054.1"/>
</dbReference>
<gene>
    <name evidence="2" type="ORF">RNC47_27555</name>
</gene>
<dbReference type="Pfam" id="PF01726">
    <property type="entry name" value="LexA_DNA_bind"/>
    <property type="match status" value="1"/>
</dbReference>
<proteinExistence type="predicted"/>